<evidence type="ECO:0000256" key="2">
    <source>
        <dbReference type="ARBA" id="ARBA00022630"/>
    </source>
</evidence>
<name>A0A1S1NQD7_9MYCO</name>
<evidence type="ECO:0000256" key="4">
    <source>
        <dbReference type="ARBA" id="ARBA00023002"/>
    </source>
</evidence>
<gene>
    <name evidence="6" type="ORF">BKN37_07455</name>
</gene>
<dbReference type="AlphaFoldDB" id="A0A1S1NQD7"/>
<keyword evidence="3" id="KW-0274">FAD</keyword>
<dbReference type="SUPFAM" id="SSF56645">
    <property type="entry name" value="Acyl-CoA dehydrogenase NM domain-like"/>
    <property type="match status" value="1"/>
</dbReference>
<dbReference type="Gene3D" id="1.20.140.10">
    <property type="entry name" value="Butyryl-CoA Dehydrogenase, subunit A, domain 3"/>
    <property type="match status" value="1"/>
</dbReference>
<comment type="caution">
    <text evidence="6">The sequence shown here is derived from an EMBL/GenBank/DDBJ whole genome shotgun (WGS) entry which is preliminary data.</text>
</comment>
<dbReference type="PANTHER" id="PTHR48083:SF2">
    <property type="entry name" value="MEDIUM-CHAIN SPECIFIC ACYL-COA DEHYDROGENASE, MITOCHONDRIAL"/>
    <property type="match status" value="1"/>
</dbReference>
<proteinExistence type="inferred from homology"/>
<comment type="similarity">
    <text evidence="1">Belongs to the acyl-CoA dehydrogenase family.</text>
</comment>
<evidence type="ECO:0000256" key="1">
    <source>
        <dbReference type="ARBA" id="ARBA00009347"/>
    </source>
</evidence>
<dbReference type="InterPro" id="IPR050741">
    <property type="entry name" value="Acyl-CoA_dehydrogenase"/>
</dbReference>
<organism evidence="6 7">
    <name type="scientific">Mycobacterium talmoniae</name>
    <dbReference type="NCBI Taxonomy" id="1858794"/>
    <lineage>
        <taxon>Bacteria</taxon>
        <taxon>Bacillati</taxon>
        <taxon>Actinomycetota</taxon>
        <taxon>Actinomycetes</taxon>
        <taxon>Mycobacteriales</taxon>
        <taxon>Mycobacteriaceae</taxon>
        <taxon>Mycobacterium</taxon>
    </lineage>
</organism>
<keyword evidence="2" id="KW-0285">Flavoprotein</keyword>
<dbReference type="PANTHER" id="PTHR48083">
    <property type="entry name" value="MEDIUM-CHAIN SPECIFIC ACYL-COA DEHYDROGENASE, MITOCHONDRIAL-RELATED"/>
    <property type="match status" value="1"/>
</dbReference>
<keyword evidence="4" id="KW-0560">Oxidoreductase</keyword>
<dbReference type="GO" id="GO:0033539">
    <property type="term" value="P:fatty acid beta-oxidation using acyl-CoA dehydrogenase"/>
    <property type="evidence" value="ECO:0007669"/>
    <property type="project" value="TreeGrafter"/>
</dbReference>
<evidence type="ECO:0000313" key="6">
    <source>
        <dbReference type="EMBL" id="OHV05038.1"/>
    </source>
</evidence>
<keyword evidence="7" id="KW-1185">Reference proteome</keyword>
<feature type="domain" description="Acyl-CoA dehydrogenase/oxidase C-terminal" evidence="5">
    <location>
        <begin position="199"/>
        <end position="310"/>
    </location>
</feature>
<evidence type="ECO:0000259" key="5">
    <source>
        <dbReference type="Pfam" id="PF00441"/>
    </source>
</evidence>
<dbReference type="InterPro" id="IPR009100">
    <property type="entry name" value="AcylCoA_DH/oxidase_NM_dom_sf"/>
</dbReference>
<dbReference type="GO" id="GO:0005737">
    <property type="term" value="C:cytoplasm"/>
    <property type="evidence" value="ECO:0007669"/>
    <property type="project" value="TreeGrafter"/>
</dbReference>
<protein>
    <submittedName>
        <fullName evidence="6">Acyl-CoA dehydrogenase</fullName>
    </submittedName>
</protein>
<dbReference type="Pfam" id="PF00441">
    <property type="entry name" value="Acyl-CoA_dh_1"/>
    <property type="match status" value="1"/>
</dbReference>
<evidence type="ECO:0000256" key="3">
    <source>
        <dbReference type="ARBA" id="ARBA00022827"/>
    </source>
</evidence>
<dbReference type="EMBL" id="MLQM01000025">
    <property type="protein sequence ID" value="OHV05038.1"/>
    <property type="molecule type" value="Genomic_DNA"/>
</dbReference>
<dbReference type="InterPro" id="IPR036250">
    <property type="entry name" value="AcylCo_DH-like_C"/>
</dbReference>
<sequence length="353" mass="36649">MAGGVFGGDHDDECAEVRRLVDEIGRRSFEARLGHRTRPERFDDELWDTLHDTGLTRLTSSGEADPGVAAVVLRGLARHAGAVPVAETDLLAGWLAAAAGVEAPDAAPLTVAMADATVAAGRVTGTAAGVPWLPAAAEVLVAARTGDALLVDAVDAADLQVSEGHNLAGEPRHGVGFDLPVAAFTGIEASAGEELTRRGAWARCVQTVGVLDAAAEWSAAHTRERTQFGRPLSAFQAVQQALAGMAGGIERARAATTLAVAAATDHGFGSAQADYAVTVAKVVLGRVVPAVTTAAHQLHGAIGVTIEHRLWLATTRAHSWVDEFGRPGHHARRLGRAVLSADAWDTIVDGRGW</sequence>
<reference evidence="6 7" key="1">
    <citation type="submission" date="2016-10" db="EMBL/GenBank/DDBJ databases">
        <title>Genome sequence of Mycobacterium talmonii.</title>
        <authorList>
            <person name="Greninger A.L."/>
            <person name="Elliott B."/>
            <person name="Vasireddy S."/>
            <person name="Vasireddy R."/>
        </authorList>
    </citation>
    <scope>NUCLEOTIDE SEQUENCE [LARGE SCALE GENOMIC DNA]</scope>
    <source>
        <strain evidence="7">NE-TNMC-100812</strain>
    </source>
</reference>
<dbReference type="GO" id="GO:0003995">
    <property type="term" value="F:acyl-CoA dehydrogenase activity"/>
    <property type="evidence" value="ECO:0007669"/>
    <property type="project" value="TreeGrafter"/>
</dbReference>
<dbReference type="SUPFAM" id="SSF47203">
    <property type="entry name" value="Acyl-CoA dehydrogenase C-terminal domain-like"/>
    <property type="match status" value="1"/>
</dbReference>
<dbReference type="InterPro" id="IPR009075">
    <property type="entry name" value="AcylCo_DH/oxidase_C"/>
</dbReference>
<dbReference type="Proteomes" id="UP000179734">
    <property type="component" value="Unassembled WGS sequence"/>
</dbReference>
<accession>A0A1S1NQD7</accession>
<evidence type="ECO:0000313" key="7">
    <source>
        <dbReference type="Proteomes" id="UP000179734"/>
    </source>
</evidence>